<feature type="transmembrane region" description="Helical" evidence="2">
    <location>
        <begin position="91"/>
        <end position="112"/>
    </location>
</feature>
<evidence type="ECO:0000256" key="2">
    <source>
        <dbReference type="SAM" id="Phobius"/>
    </source>
</evidence>
<organism evidence="4 5">
    <name type="scientific">Pyrocoelia pectoralis</name>
    <dbReference type="NCBI Taxonomy" id="417401"/>
    <lineage>
        <taxon>Eukaryota</taxon>
        <taxon>Metazoa</taxon>
        <taxon>Ecdysozoa</taxon>
        <taxon>Arthropoda</taxon>
        <taxon>Hexapoda</taxon>
        <taxon>Insecta</taxon>
        <taxon>Pterygota</taxon>
        <taxon>Neoptera</taxon>
        <taxon>Endopterygota</taxon>
        <taxon>Coleoptera</taxon>
        <taxon>Polyphaga</taxon>
        <taxon>Elateriformia</taxon>
        <taxon>Elateroidea</taxon>
        <taxon>Lampyridae</taxon>
        <taxon>Lampyrinae</taxon>
        <taxon>Pyrocoelia</taxon>
    </lineage>
</organism>
<feature type="region of interest" description="Disordered" evidence="1">
    <location>
        <begin position="214"/>
        <end position="233"/>
    </location>
</feature>
<dbReference type="GO" id="GO:0016020">
    <property type="term" value="C:membrane"/>
    <property type="evidence" value="ECO:0007669"/>
    <property type="project" value="TreeGrafter"/>
</dbReference>
<name>A0AAN7VIB8_9COLE</name>
<dbReference type="EMBL" id="JAVRBK010000001">
    <property type="protein sequence ID" value="KAK5649480.1"/>
    <property type="molecule type" value="Genomic_DNA"/>
</dbReference>
<proteinExistence type="predicted"/>
<dbReference type="AlphaFoldDB" id="A0AAN7VIB8"/>
<feature type="transmembrane region" description="Helical" evidence="2">
    <location>
        <begin position="21"/>
        <end position="42"/>
    </location>
</feature>
<keyword evidence="5" id="KW-1185">Reference proteome</keyword>
<dbReference type="GO" id="GO:0008285">
    <property type="term" value="P:negative regulation of cell population proliferation"/>
    <property type="evidence" value="ECO:0007669"/>
    <property type="project" value="InterPro"/>
</dbReference>
<evidence type="ECO:0000259" key="3">
    <source>
        <dbReference type="Pfam" id="PF20517"/>
    </source>
</evidence>
<feature type="compositionally biased region" description="Pro residues" evidence="1">
    <location>
        <begin position="218"/>
        <end position="233"/>
    </location>
</feature>
<evidence type="ECO:0000313" key="4">
    <source>
        <dbReference type="EMBL" id="KAK5649480.1"/>
    </source>
</evidence>
<feature type="domain" description="Transmembrane protein 127 transmembrane region" evidence="3">
    <location>
        <begin position="79"/>
        <end position="188"/>
    </location>
</feature>
<keyword evidence="2" id="KW-1133">Transmembrane helix</keyword>
<comment type="caution">
    <text evidence="4">The sequence shown here is derived from an EMBL/GenBank/DDBJ whole genome shotgun (WGS) entry which is preliminary data.</text>
</comment>
<dbReference type="Proteomes" id="UP001329430">
    <property type="component" value="Chromosome 1"/>
</dbReference>
<sequence>MPRNFLSRSSLWVNSSPTLQFRNLVPAAFHIVTVTLISMSLVQVPWFVIKGGVCSPYLSIGQFFSFGYINDDTHNLAYCITGTIVNLMRTIILFLFMAIIFSLAGFFMDILVPKNIVYKIFRKYAVPGTGTVFWITAIICICYYVTILLEESLENTYPEIDTSVTYGYGFYLIASAGGIALIGTFCTVIVMQAAESSRNDERCLINRYSDNIETFDSPTPPPSYSIPPPPYAP</sequence>
<keyword evidence="2" id="KW-0812">Transmembrane</keyword>
<dbReference type="Pfam" id="PF20517">
    <property type="entry name" value="TMEM127"/>
    <property type="match status" value="1"/>
</dbReference>
<dbReference type="InterPro" id="IPR033331">
    <property type="entry name" value="TMEM127"/>
</dbReference>
<dbReference type="PANTHER" id="PTHR28358:SF1">
    <property type="entry name" value="TRANSMEMBRANE PROTEIN 127"/>
    <property type="match status" value="1"/>
</dbReference>
<accession>A0AAN7VIB8</accession>
<dbReference type="GO" id="GO:0032007">
    <property type="term" value="P:negative regulation of TOR signaling"/>
    <property type="evidence" value="ECO:0007669"/>
    <property type="project" value="InterPro"/>
</dbReference>
<feature type="transmembrane region" description="Helical" evidence="2">
    <location>
        <begin position="124"/>
        <end position="148"/>
    </location>
</feature>
<evidence type="ECO:0000313" key="5">
    <source>
        <dbReference type="Proteomes" id="UP001329430"/>
    </source>
</evidence>
<feature type="transmembrane region" description="Helical" evidence="2">
    <location>
        <begin position="168"/>
        <end position="190"/>
    </location>
</feature>
<reference evidence="4 5" key="1">
    <citation type="journal article" date="2024" name="Insects">
        <title>An Improved Chromosome-Level Genome Assembly of the Firefly Pyrocoelia pectoralis.</title>
        <authorList>
            <person name="Fu X."/>
            <person name="Meyer-Rochow V.B."/>
            <person name="Ballantyne L."/>
            <person name="Zhu X."/>
        </authorList>
    </citation>
    <scope>NUCLEOTIDE SEQUENCE [LARGE SCALE GENOMIC DNA]</scope>
    <source>
        <strain evidence="4">XCY_ONT2</strain>
    </source>
</reference>
<evidence type="ECO:0000256" key="1">
    <source>
        <dbReference type="SAM" id="MobiDB-lite"/>
    </source>
</evidence>
<protein>
    <recommendedName>
        <fullName evidence="3">Transmembrane protein 127 transmembrane region domain-containing protein</fullName>
    </recommendedName>
</protein>
<keyword evidence="2" id="KW-0472">Membrane</keyword>
<dbReference type="InterPro" id="IPR046795">
    <property type="entry name" value="TMEM127_TM"/>
</dbReference>
<dbReference type="PANTHER" id="PTHR28358">
    <property type="entry name" value="TRANSMEMBRANE PROTEIN 127"/>
    <property type="match status" value="1"/>
</dbReference>
<gene>
    <name evidence="4" type="ORF">RI129_000509</name>
</gene>